<evidence type="ECO:0000256" key="1">
    <source>
        <dbReference type="SAM" id="Phobius"/>
    </source>
</evidence>
<accession>A0A1H3DVY8</accession>
<gene>
    <name evidence="2" type="ORF">SAMN05444358_109110</name>
</gene>
<dbReference type="EMBL" id="FNNP01000009">
    <property type="protein sequence ID" value="SDX70531.1"/>
    <property type="molecule type" value="Genomic_DNA"/>
</dbReference>
<reference evidence="3" key="1">
    <citation type="submission" date="2016-10" db="EMBL/GenBank/DDBJ databases">
        <authorList>
            <person name="Varghese N."/>
            <person name="Submissions S."/>
        </authorList>
    </citation>
    <scope>NUCLEOTIDE SEQUENCE [LARGE SCALE GENOMIC DNA]</scope>
    <source>
        <strain evidence="3">DSM 27839</strain>
    </source>
</reference>
<protein>
    <submittedName>
        <fullName evidence="2">Uncharacterized protein</fullName>
    </submittedName>
</protein>
<evidence type="ECO:0000313" key="2">
    <source>
        <dbReference type="EMBL" id="SDX70531.1"/>
    </source>
</evidence>
<dbReference type="OrthoDB" id="7848361at2"/>
<dbReference type="AlphaFoldDB" id="A0A1H3DVY8"/>
<feature type="transmembrane region" description="Helical" evidence="1">
    <location>
        <begin position="6"/>
        <end position="26"/>
    </location>
</feature>
<dbReference type="RefSeq" id="WP_074738509.1">
    <property type="nucleotide sequence ID" value="NZ_FNNP01000009.1"/>
</dbReference>
<organism evidence="2 3">
    <name type="scientific">Ruegeria halocynthiae</name>
    <dbReference type="NCBI Taxonomy" id="985054"/>
    <lineage>
        <taxon>Bacteria</taxon>
        <taxon>Pseudomonadati</taxon>
        <taxon>Pseudomonadota</taxon>
        <taxon>Alphaproteobacteria</taxon>
        <taxon>Rhodobacterales</taxon>
        <taxon>Roseobacteraceae</taxon>
        <taxon>Ruegeria</taxon>
    </lineage>
</organism>
<feature type="transmembrane region" description="Helical" evidence="1">
    <location>
        <begin position="79"/>
        <end position="98"/>
    </location>
</feature>
<feature type="transmembrane region" description="Helical" evidence="1">
    <location>
        <begin position="118"/>
        <end position="137"/>
    </location>
</feature>
<sequence>MTSLLVALLSIAAVLLYFGWRIRAVFRTILRVRRAEGLGDKLDAAVRHFPNDIIEEAMLRAGSDKPVLQTLTRRTFRTAPGAIVVTIMVLVAYFYTGFVRPDLGGFDEAIPLQSPEVIIAVKLILLALMIYTLILNLTNTITIDGTELVTKGSLFQRQCYDLKKLAKISLRHHGTYVLRFSDGKTARILKYVTGHDEMMQAFEDTLAANQEGTCRNFPRLKRSVAG</sequence>
<dbReference type="STRING" id="985054.SAMN05444358_109110"/>
<keyword evidence="1" id="KW-1133">Transmembrane helix</keyword>
<name>A0A1H3DVY8_9RHOB</name>
<dbReference type="Proteomes" id="UP000183400">
    <property type="component" value="Unassembled WGS sequence"/>
</dbReference>
<keyword evidence="3" id="KW-1185">Reference proteome</keyword>
<evidence type="ECO:0000313" key="3">
    <source>
        <dbReference type="Proteomes" id="UP000183400"/>
    </source>
</evidence>
<proteinExistence type="predicted"/>
<keyword evidence="1" id="KW-0472">Membrane</keyword>
<keyword evidence="1" id="KW-0812">Transmembrane</keyword>